<evidence type="ECO:0000256" key="1">
    <source>
        <dbReference type="ARBA" id="ARBA00022490"/>
    </source>
</evidence>
<dbReference type="InterPro" id="IPR009242">
    <property type="entry name" value="DUF896"/>
</dbReference>
<comment type="subcellular location">
    <subcellularLocation>
        <location evidence="2">Cytoplasm</location>
    </subcellularLocation>
</comment>
<dbReference type="HAMAP" id="MF_01103">
    <property type="entry name" value="UPF0291"/>
    <property type="match status" value="1"/>
</dbReference>
<dbReference type="OrthoDB" id="390105at2"/>
<sequence length="76" mass="8843">MVIPYLNRINELSRKEKQAPLTAAEKEEQLELRQRYLKEIRGSMENTVLGLTVIDPIGNDVTPNKLKAVQIRKNYY</sequence>
<dbReference type="PANTHER" id="PTHR37300">
    <property type="entry name" value="UPF0291 PROTEIN CBO2609/CLC_2481"/>
    <property type="match status" value="1"/>
</dbReference>
<dbReference type="PANTHER" id="PTHR37300:SF2">
    <property type="entry name" value="UPF0291 PROTEIN BC_1827"/>
    <property type="match status" value="1"/>
</dbReference>
<evidence type="ECO:0000256" key="2">
    <source>
        <dbReference type="HAMAP-Rule" id="MF_01103"/>
    </source>
</evidence>
<dbReference type="SUPFAM" id="SSF158221">
    <property type="entry name" value="YnzC-like"/>
    <property type="match status" value="1"/>
</dbReference>
<protein>
    <recommendedName>
        <fullName evidence="2">UPF0291 protein BVG16_26460</fullName>
    </recommendedName>
</protein>
<comment type="caution">
    <text evidence="3">The sequence shown here is derived from an EMBL/GenBank/DDBJ whole genome shotgun (WGS) entry which is preliminary data.</text>
</comment>
<accession>A0A1T2X2D7</accession>
<dbReference type="EMBL" id="MSZX01000013">
    <property type="protein sequence ID" value="OPA73985.1"/>
    <property type="molecule type" value="Genomic_DNA"/>
</dbReference>
<keyword evidence="1 2" id="KW-0963">Cytoplasm</keyword>
<dbReference type="AlphaFoldDB" id="A0A1T2X2D7"/>
<keyword evidence="4" id="KW-1185">Reference proteome</keyword>
<evidence type="ECO:0000313" key="4">
    <source>
        <dbReference type="Proteomes" id="UP000190188"/>
    </source>
</evidence>
<dbReference type="Pfam" id="PF05979">
    <property type="entry name" value="DUF896"/>
    <property type="match status" value="1"/>
</dbReference>
<evidence type="ECO:0000313" key="3">
    <source>
        <dbReference type="EMBL" id="OPA73985.1"/>
    </source>
</evidence>
<gene>
    <name evidence="3" type="ORF">BVG16_26460</name>
</gene>
<reference evidence="3 4" key="1">
    <citation type="submission" date="2017-01" db="EMBL/GenBank/DDBJ databases">
        <title>Genome analysis of Paenibacillus selenitrireducens ES3-24.</title>
        <authorList>
            <person name="Xu D."/>
            <person name="Yao R."/>
            <person name="Zheng S."/>
        </authorList>
    </citation>
    <scope>NUCLEOTIDE SEQUENCE [LARGE SCALE GENOMIC DNA]</scope>
    <source>
        <strain evidence="3 4">ES3-24</strain>
    </source>
</reference>
<dbReference type="Gene3D" id="1.10.287.540">
    <property type="entry name" value="Helix hairpin bin"/>
    <property type="match status" value="1"/>
</dbReference>
<comment type="similarity">
    <text evidence="2">Belongs to the UPF0291 family.</text>
</comment>
<dbReference type="STRING" id="1324314.BVG16_26460"/>
<organism evidence="3 4">
    <name type="scientific">Paenibacillus selenitireducens</name>
    <dbReference type="NCBI Taxonomy" id="1324314"/>
    <lineage>
        <taxon>Bacteria</taxon>
        <taxon>Bacillati</taxon>
        <taxon>Bacillota</taxon>
        <taxon>Bacilli</taxon>
        <taxon>Bacillales</taxon>
        <taxon>Paenibacillaceae</taxon>
        <taxon>Paenibacillus</taxon>
    </lineage>
</organism>
<proteinExistence type="inferred from homology"/>
<dbReference type="RefSeq" id="WP_078502215.1">
    <property type="nucleotide sequence ID" value="NZ_MSZX01000013.1"/>
</dbReference>
<dbReference type="Proteomes" id="UP000190188">
    <property type="component" value="Unassembled WGS sequence"/>
</dbReference>
<dbReference type="GO" id="GO:0005737">
    <property type="term" value="C:cytoplasm"/>
    <property type="evidence" value="ECO:0007669"/>
    <property type="project" value="UniProtKB-SubCell"/>
</dbReference>
<name>A0A1T2X2D7_9BACL</name>